<organism evidence="2 3">
    <name type="scientific">Helicobacter ganmani</name>
    <dbReference type="NCBI Taxonomy" id="60246"/>
    <lineage>
        <taxon>Bacteria</taxon>
        <taxon>Pseudomonadati</taxon>
        <taxon>Campylobacterota</taxon>
        <taxon>Epsilonproteobacteria</taxon>
        <taxon>Campylobacterales</taxon>
        <taxon>Helicobacteraceae</taxon>
        <taxon>Helicobacter</taxon>
    </lineage>
</organism>
<dbReference type="RefSeq" id="WP_115551699.1">
    <property type="nucleotide sequence ID" value="NZ_CAOOIB010000001.1"/>
</dbReference>
<accession>A0A3D8IC57</accession>
<dbReference type="Proteomes" id="UP000256650">
    <property type="component" value="Unassembled WGS sequence"/>
</dbReference>
<dbReference type="GeneID" id="82535829"/>
<keyword evidence="1" id="KW-0472">Membrane</keyword>
<gene>
    <name evidence="2" type="ORF">CQA43_05935</name>
</gene>
<name>A0A3D8IC57_9HELI</name>
<proteinExistence type="predicted"/>
<protein>
    <recommendedName>
        <fullName evidence="4">TPM domain-containing protein</fullName>
    </recommendedName>
</protein>
<dbReference type="AlphaFoldDB" id="A0A3D8IC57"/>
<evidence type="ECO:0008006" key="4">
    <source>
        <dbReference type="Google" id="ProtNLM"/>
    </source>
</evidence>
<feature type="transmembrane region" description="Helical" evidence="1">
    <location>
        <begin position="171"/>
        <end position="189"/>
    </location>
</feature>
<evidence type="ECO:0000256" key="1">
    <source>
        <dbReference type="SAM" id="Phobius"/>
    </source>
</evidence>
<dbReference type="OrthoDB" id="5362685at2"/>
<keyword evidence="3" id="KW-1185">Reference proteome</keyword>
<reference evidence="2 3" key="1">
    <citation type="submission" date="2018-04" db="EMBL/GenBank/DDBJ databases">
        <title>Novel Campyloabacter and Helicobacter Species and Strains.</title>
        <authorList>
            <person name="Mannion A.J."/>
            <person name="Shen Z."/>
            <person name="Fox J.G."/>
        </authorList>
    </citation>
    <scope>NUCLEOTIDE SEQUENCE [LARGE SCALE GENOMIC DNA]</scope>
    <source>
        <strain evidence="2 3">MIT 99-5101</strain>
    </source>
</reference>
<keyword evidence="1" id="KW-1133">Transmembrane helix</keyword>
<dbReference type="EMBL" id="NXLS01000005">
    <property type="protein sequence ID" value="RDU62773.1"/>
    <property type="molecule type" value="Genomic_DNA"/>
</dbReference>
<keyword evidence="1" id="KW-0812">Transmembrane</keyword>
<sequence length="193" mass="22291">MLKALKIGILSLFFCTLALGKSYVLENQNQLIKKTTDFIEVLSDEVFEKTGVSMYVVALEGLEGTNLEEKEQIYLQNLKEPFVLLFFVRKEKKINIIASAEAEKLFDKRVVYWDYIVPLIPKSDKDLTQQSISAFLLNGFVDIADRIAQSQNVELEHSFPKQNKGQSVVRIVLYVMLFVLLLLFVFVYLRRNK</sequence>
<comment type="caution">
    <text evidence="2">The sequence shown here is derived from an EMBL/GenBank/DDBJ whole genome shotgun (WGS) entry which is preliminary data.</text>
</comment>
<evidence type="ECO:0000313" key="3">
    <source>
        <dbReference type="Proteomes" id="UP000256650"/>
    </source>
</evidence>
<evidence type="ECO:0000313" key="2">
    <source>
        <dbReference type="EMBL" id="RDU62773.1"/>
    </source>
</evidence>